<organism evidence="2 3">
    <name type="scientific">Actinacidiphila cocklensis</name>
    <dbReference type="NCBI Taxonomy" id="887465"/>
    <lineage>
        <taxon>Bacteria</taxon>
        <taxon>Bacillati</taxon>
        <taxon>Actinomycetota</taxon>
        <taxon>Actinomycetes</taxon>
        <taxon>Kitasatosporales</taxon>
        <taxon>Streptomycetaceae</taxon>
        <taxon>Actinacidiphila</taxon>
    </lineage>
</organism>
<comment type="caution">
    <text evidence="2">The sequence shown here is derived from an EMBL/GenBank/DDBJ whole genome shotgun (WGS) entry which is preliminary data.</text>
</comment>
<feature type="compositionally biased region" description="Basic and acidic residues" evidence="1">
    <location>
        <begin position="238"/>
        <end position="249"/>
    </location>
</feature>
<protein>
    <submittedName>
        <fullName evidence="2">Uncharacterized protein</fullName>
    </submittedName>
</protein>
<feature type="compositionally biased region" description="Low complexity" evidence="1">
    <location>
        <begin position="210"/>
        <end position="231"/>
    </location>
</feature>
<feature type="compositionally biased region" description="Low complexity" evidence="1">
    <location>
        <begin position="72"/>
        <end position="107"/>
    </location>
</feature>
<proteinExistence type="predicted"/>
<keyword evidence="3" id="KW-1185">Reference proteome</keyword>
<feature type="compositionally biased region" description="Low complexity" evidence="1">
    <location>
        <begin position="1"/>
        <end position="16"/>
    </location>
</feature>
<feature type="region of interest" description="Disordered" evidence="1">
    <location>
        <begin position="1"/>
        <end position="268"/>
    </location>
</feature>
<accession>A0A9W4GTX6</accession>
<dbReference type="AlphaFoldDB" id="A0A9W4GTX6"/>
<reference evidence="2" key="1">
    <citation type="submission" date="2021-05" db="EMBL/GenBank/DDBJ databases">
        <authorList>
            <person name="Arsene-Ploetze F."/>
        </authorList>
    </citation>
    <scope>NUCLEOTIDE SEQUENCE</scope>
    <source>
        <strain evidence="2">DSM 42138</strain>
    </source>
</reference>
<evidence type="ECO:0000313" key="3">
    <source>
        <dbReference type="Proteomes" id="UP001152519"/>
    </source>
</evidence>
<feature type="compositionally biased region" description="Basic and acidic residues" evidence="1">
    <location>
        <begin position="124"/>
        <end position="134"/>
    </location>
</feature>
<dbReference type="Proteomes" id="UP001152519">
    <property type="component" value="Unassembled WGS sequence"/>
</dbReference>
<dbReference type="EMBL" id="CAJSLV010000081">
    <property type="protein sequence ID" value="CAG6396984.1"/>
    <property type="molecule type" value="Genomic_DNA"/>
</dbReference>
<feature type="compositionally biased region" description="Low complexity" evidence="1">
    <location>
        <begin position="45"/>
        <end position="61"/>
    </location>
</feature>
<name>A0A9W4GTX6_9ACTN</name>
<sequence>MAARAAGHRGAADRGPAAGGGGGGRRRVGAAQRVGVDGDAGGAGDADAAGAGGVRAARGVRLPAHRDRRDPGAQPVGDPAAGAPGARARAGPQAALPGRPAAAAAGDRAVHRRGAGRGPDGADEPARPRGDPVDRRRRQGERGAAAGVRPGEGGEADHRLRRQPAAGVGRHPLPAGQRRPVGGGVLRRLPHRCHGRGPGRGQRQGHGHLPGHQPGQALRRLPAGGRPRGALTGTASRRPPDMREPRPGRGDLAGAVTHDGLGGAASRC</sequence>
<feature type="compositionally biased region" description="Basic residues" evidence="1">
    <location>
        <begin position="188"/>
        <end position="197"/>
    </location>
</feature>
<evidence type="ECO:0000313" key="2">
    <source>
        <dbReference type="EMBL" id="CAG6396984.1"/>
    </source>
</evidence>
<evidence type="ECO:0000256" key="1">
    <source>
        <dbReference type="SAM" id="MobiDB-lite"/>
    </source>
</evidence>
<gene>
    <name evidence="2" type="ORF">SCOCK_50033</name>
</gene>